<dbReference type="AlphaFoldDB" id="A0A8T1UQ70"/>
<name>A0A8T1UQ70_9STRA</name>
<dbReference type="Proteomes" id="UP000688947">
    <property type="component" value="Unassembled WGS sequence"/>
</dbReference>
<feature type="region of interest" description="Disordered" evidence="1">
    <location>
        <begin position="1"/>
        <end position="42"/>
    </location>
</feature>
<evidence type="ECO:0000313" key="2">
    <source>
        <dbReference type="EMBL" id="KAG6965276.1"/>
    </source>
</evidence>
<dbReference type="OrthoDB" id="122208at2759"/>
<dbReference type="VEuPathDB" id="FungiDB:PC110_g12711"/>
<protein>
    <submittedName>
        <fullName evidence="2">Uncharacterized protein</fullName>
    </submittedName>
</protein>
<feature type="region of interest" description="Disordered" evidence="1">
    <location>
        <begin position="247"/>
        <end position="296"/>
    </location>
</feature>
<reference evidence="2" key="1">
    <citation type="submission" date="2021-01" db="EMBL/GenBank/DDBJ databases">
        <title>Phytophthora aleatoria, a newly-described species from Pinus radiata is distinct from Phytophthora cactorum isolates based on comparative genomics.</title>
        <authorList>
            <person name="Mcdougal R."/>
            <person name="Panda P."/>
            <person name="Williams N."/>
            <person name="Studholme D.J."/>
        </authorList>
    </citation>
    <scope>NUCLEOTIDE SEQUENCE</scope>
    <source>
        <strain evidence="2">NZFS 3830</strain>
    </source>
</reference>
<gene>
    <name evidence="2" type="ORF">JG687_00005515</name>
</gene>
<sequence>MGRSAHTRGAAESQCTLNRETQPKLTAAERGTLEAQRAEKVARSRLERQATLFAKEGRRNVTRTISEYLRNEQRLAGNKRRHDRWEARALQELFGIDSDSDSGNSALGEALTALDSADDEASGCGNGDSDYEEKPQAQTNDSGGDYSSDDTDDDTDRDKLSPLIGGNTDGYIMRKRDGNFKSNELFSWSHFFFEMQQQRATMAQRRLTITNEMANTMRALKRGGAKPQVIVDTLHIKKKQLQSVYRKATKQDEASVPSEEQLHQVSPPPGNPVASQTTTMTPQTPVPLQAMNPVTT</sequence>
<accession>A0A8T1UQ70</accession>
<evidence type="ECO:0000256" key="1">
    <source>
        <dbReference type="SAM" id="MobiDB-lite"/>
    </source>
</evidence>
<feature type="compositionally biased region" description="Low complexity" evidence="1">
    <location>
        <begin position="276"/>
        <end position="289"/>
    </location>
</feature>
<evidence type="ECO:0000313" key="3">
    <source>
        <dbReference type="Proteomes" id="UP000688947"/>
    </source>
</evidence>
<comment type="caution">
    <text evidence="2">The sequence shown here is derived from an EMBL/GenBank/DDBJ whole genome shotgun (WGS) entry which is preliminary data.</text>
</comment>
<feature type="region of interest" description="Disordered" evidence="1">
    <location>
        <begin position="114"/>
        <end position="168"/>
    </location>
</feature>
<dbReference type="VEuPathDB" id="FungiDB:PC110_g12712"/>
<organism evidence="2 3">
    <name type="scientific">Phytophthora cactorum</name>
    <dbReference type="NCBI Taxonomy" id="29920"/>
    <lineage>
        <taxon>Eukaryota</taxon>
        <taxon>Sar</taxon>
        <taxon>Stramenopiles</taxon>
        <taxon>Oomycota</taxon>
        <taxon>Peronosporomycetes</taxon>
        <taxon>Peronosporales</taxon>
        <taxon>Peronosporaceae</taxon>
        <taxon>Phytophthora</taxon>
    </lineage>
</organism>
<proteinExistence type="predicted"/>
<feature type="compositionally biased region" description="Polar residues" evidence="1">
    <location>
        <begin position="13"/>
        <end position="24"/>
    </location>
</feature>
<dbReference type="EMBL" id="JAENGZ010000209">
    <property type="protein sequence ID" value="KAG6965276.1"/>
    <property type="molecule type" value="Genomic_DNA"/>
</dbReference>